<evidence type="ECO:0000259" key="3">
    <source>
        <dbReference type="PROSITE" id="PS50157"/>
    </source>
</evidence>
<dbReference type="Proteomes" id="UP001302367">
    <property type="component" value="Chromosome 4"/>
</dbReference>
<feature type="domain" description="C2H2-type" evidence="3">
    <location>
        <begin position="844"/>
        <end position="871"/>
    </location>
</feature>
<reference evidence="4 5" key="1">
    <citation type="submission" date="2023-09" db="EMBL/GenBank/DDBJ databases">
        <title>Complete-Gapless Cercospora beticola genome.</title>
        <authorList>
            <person name="Wyatt N.A."/>
            <person name="Spanner R.E."/>
            <person name="Bolton M.D."/>
        </authorList>
    </citation>
    <scope>NUCLEOTIDE SEQUENCE [LARGE SCALE GENOMIC DNA]</scope>
    <source>
        <strain evidence="4">Cb09-40</strain>
    </source>
</reference>
<accession>A0ABZ0NRI8</accession>
<keyword evidence="2" id="KW-0863">Zinc-finger</keyword>
<keyword evidence="2" id="KW-0479">Metal-binding</keyword>
<name>A0ABZ0NRI8_CERBT</name>
<protein>
    <recommendedName>
        <fullName evidence="3">C2H2-type domain-containing protein</fullName>
    </recommendedName>
</protein>
<keyword evidence="2" id="KW-0862">Zinc</keyword>
<dbReference type="SMART" id="SM00355">
    <property type="entry name" value="ZnF_C2H2"/>
    <property type="match status" value="4"/>
</dbReference>
<dbReference type="PANTHER" id="PTHR10039:SF14">
    <property type="entry name" value="NACHT DOMAIN-CONTAINING PROTEIN"/>
    <property type="match status" value="1"/>
</dbReference>
<dbReference type="InterPro" id="IPR056884">
    <property type="entry name" value="NPHP3-like_N"/>
</dbReference>
<dbReference type="EMBL" id="CP134187">
    <property type="protein sequence ID" value="WPB02169.1"/>
    <property type="molecule type" value="Genomic_DNA"/>
</dbReference>
<gene>
    <name evidence="4" type="ORF">RHO25_006803</name>
</gene>
<dbReference type="PROSITE" id="PS00028">
    <property type="entry name" value="ZINC_FINGER_C2H2_1"/>
    <property type="match status" value="2"/>
</dbReference>
<dbReference type="GeneID" id="35428694"/>
<dbReference type="Pfam" id="PF24883">
    <property type="entry name" value="NPHP3_N"/>
    <property type="match status" value="1"/>
</dbReference>
<dbReference type="Pfam" id="PF22939">
    <property type="entry name" value="WHD_GPIID"/>
    <property type="match status" value="1"/>
</dbReference>
<dbReference type="PROSITE" id="PS50157">
    <property type="entry name" value="ZINC_FINGER_C2H2_2"/>
    <property type="match status" value="2"/>
</dbReference>
<evidence type="ECO:0000313" key="4">
    <source>
        <dbReference type="EMBL" id="WPB02169.1"/>
    </source>
</evidence>
<dbReference type="InterPro" id="IPR013087">
    <property type="entry name" value="Znf_C2H2_type"/>
</dbReference>
<dbReference type="PANTHER" id="PTHR10039">
    <property type="entry name" value="AMELOGENIN"/>
    <property type="match status" value="1"/>
</dbReference>
<proteinExistence type="predicted"/>
<evidence type="ECO:0000256" key="2">
    <source>
        <dbReference type="PROSITE-ProRule" id="PRU00042"/>
    </source>
</evidence>
<organism evidence="4 5">
    <name type="scientific">Cercospora beticola</name>
    <name type="common">Sugarbeet leaf spot fungus</name>
    <dbReference type="NCBI Taxonomy" id="122368"/>
    <lineage>
        <taxon>Eukaryota</taxon>
        <taxon>Fungi</taxon>
        <taxon>Dikarya</taxon>
        <taxon>Ascomycota</taxon>
        <taxon>Pezizomycotina</taxon>
        <taxon>Dothideomycetes</taxon>
        <taxon>Dothideomycetidae</taxon>
        <taxon>Mycosphaerellales</taxon>
        <taxon>Mycosphaerellaceae</taxon>
        <taxon>Cercospora</taxon>
    </lineage>
</organism>
<dbReference type="SUPFAM" id="SSF57667">
    <property type="entry name" value="beta-beta-alpha zinc fingers"/>
    <property type="match status" value="1"/>
</dbReference>
<keyword evidence="5" id="KW-1185">Reference proteome</keyword>
<evidence type="ECO:0000256" key="1">
    <source>
        <dbReference type="ARBA" id="ARBA00022737"/>
    </source>
</evidence>
<feature type="domain" description="C2H2-type" evidence="3">
    <location>
        <begin position="872"/>
        <end position="899"/>
    </location>
</feature>
<dbReference type="Gene3D" id="3.30.160.60">
    <property type="entry name" value="Classic Zinc Finger"/>
    <property type="match status" value="1"/>
</dbReference>
<dbReference type="InterPro" id="IPR054471">
    <property type="entry name" value="GPIID_WHD"/>
</dbReference>
<keyword evidence="1" id="KW-0677">Repeat</keyword>
<dbReference type="InterPro" id="IPR036236">
    <property type="entry name" value="Znf_C2H2_sf"/>
</dbReference>
<evidence type="ECO:0000313" key="5">
    <source>
        <dbReference type="Proteomes" id="UP001302367"/>
    </source>
</evidence>
<sequence>MSAYEGIVDSCFDVQNVVAYMWASVKFLLEATHTYPEAFNGLLKAYQRLGENTPAPIHMQASSEDRTEQRDLGGHLFHNFFEFHRLALRYFKKPAWKQLFSATWMHLEVQLNASVATLGEYKALLQDQARAQELNESRCHITQANTYLAQLLAQASQTRLEAQEAIRKLGADEVVRRRGHVVNWLSAPDAGSDQDHGHAVRKCCPESGKWILDDPRYRRWNDSQAEETPLLWVNAIPGAGKSVLASLIVDESLPLANVMTIFFYFKHDHSEKDTFLAMARSLLHQLSLLDDTLLLYLFEIATRRGENVLKTTKLAKEVLTTCLNATGKVRAVIDGVNECHEKEQKHIVEFWIRHCEEFRSGPNSCRCIMFSQDDASTRPLFATVPAIRIYGEAHNADIRASCTSWGEKIQSKFKLSRQDTRRLVTETADRAQSMFLFANIVMNNLYEQVSQADLFAELNSFPAEIGDAYARVARRVLGHGKLPSQRYAHRLLSWVACAIRPLKWREIQVAISIDNQTGVVDLERKCLRVTLIKLCGALLEESPNGDIDFVHHSAKQYLLDQGYVDRDVEHHRMTELCLGYLALPLFSAQRAESQAYADAVAGTYGFLEYAMACWTTHLEHAIDASRGKGLPGSLVQTLEALFDHHWKDPRKRTKPTKRITQLYDSIANLDVCDRVRDTMSSMHSLMTTNLTDHSAVETLTLFETTVRIRNILERLPQTEQLEHLYGSSLFKCPRIYCKWFSEGFSRAEDRQLHVDKHERSHLCPHRSCLHATLGFPTAKELSRHLDVVHGQMATDDTFPLEQIDFKDLATLRSDVPRPVEIVQAPARSREDSQSGDTSRARTILQCELCSKVFTRTYDLQLHLATHNDERPFSCSVCGACFTGQYVRDDHEKWHRGTRTIHLQWK</sequence>
<dbReference type="RefSeq" id="XP_065458918.1">
    <property type="nucleotide sequence ID" value="XM_065602846.1"/>
</dbReference>